<reference evidence="1 2" key="1">
    <citation type="journal article" date="2023" name="Science">
        <title>Complex scaffold remodeling in plant triterpene biosynthesis.</title>
        <authorList>
            <person name="De La Pena R."/>
            <person name="Hodgson H."/>
            <person name="Liu J.C."/>
            <person name="Stephenson M.J."/>
            <person name="Martin A.C."/>
            <person name="Owen C."/>
            <person name="Harkess A."/>
            <person name="Leebens-Mack J."/>
            <person name="Jimenez L.E."/>
            <person name="Osbourn A."/>
            <person name="Sattely E.S."/>
        </authorList>
    </citation>
    <scope>NUCLEOTIDE SEQUENCE [LARGE SCALE GENOMIC DNA]</scope>
    <source>
        <strain evidence="2">cv. JPN11</strain>
        <tissue evidence="1">Leaf</tissue>
    </source>
</reference>
<dbReference type="Proteomes" id="UP001164539">
    <property type="component" value="Chromosome 3"/>
</dbReference>
<gene>
    <name evidence="1" type="ORF">OWV82_005789</name>
</gene>
<accession>A0ACC1YEN7</accession>
<keyword evidence="2" id="KW-1185">Reference proteome</keyword>
<dbReference type="EMBL" id="CM051396">
    <property type="protein sequence ID" value="KAJ4722257.1"/>
    <property type="molecule type" value="Genomic_DNA"/>
</dbReference>
<proteinExistence type="predicted"/>
<evidence type="ECO:0000313" key="1">
    <source>
        <dbReference type="EMBL" id="KAJ4722257.1"/>
    </source>
</evidence>
<protein>
    <submittedName>
        <fullName evidence="1">Uncharacterized protein</fullName>
    </submittedName>
</protein>
<evidence type="ECO:0000313" key="2">
    <source>
        <dbReference type="Proteomes" id="UP001164539"/>
    </source>
</evidence>
<comment type="caution">
    <text evidence="1">The sequence shown here is derived from an EMBL/GenBank/DDBJ whole genome shotgun (WGS) entry which is preliminary data.</text>
</comment>
<organism evidence="1 2">
    <name type="scientific">Melia azedarach</name>
    <name type="common">Chinaberry tree</name>
    <dbReference type="NCBI Taxonomy" id="155640"/>
    <lineage>
        <taxon>Eukaryota</taxon>
        <taxon>Viridiplantae</taxon>
        <taxon>Streptophyta</taxon>
        <taxon>Embryophyta</taxon>
        <taxon>Tracheophyta</taxon>
        <taxon>Spermatophyta</taxon>
        <taxon>Magnoliopsida</taxon>
        <taxon>eudicotyledons</taxon>
        <taxon>Gunneridae</taxon>
        <taxon>Pentapetalae</taxon>
        <taxon>rosids</taxon>
        <taxon>malvids</taxon>
        <taxon>Sapindales</taxon>
        <taxon>Meliaceae</taxon>
        <taxon>Melia</taxon>
    </lineage>
</organism>
<sequence length="268" mass="29945">MESPITIATRLRGLWQRTPNGGDIYIGGEVRAFSVDKDITYEQFMHIVYGSYGINPAEETIIAKAIFLDITQVVGVPQPAALIDTKSSFRAFMNVNNVAFINGRGHCYLYMTKERVSGGEPSRTHGFQYRSTEGATVPPFTSSRGSNQLGETFPTMLSEQEQFNGHFNDTTTPVQDKEPQNVEPNAHQSEDDATTIDRGCSPPRRMHEEQPRDHHEYQCGPRNVVDDEEDENIEDVGARGMYRSSSMMGPSASNQYIRAMPPIPPSTY</sequence>
<name>A0ACC1YEN7_MELAZ</name>